<gene>
    <name evidence="1" type="ORF">E3O19_04375</name>
</gene>
<sequence>MESLDGISEGCYLVTTASGTQYEVDLDQHTLARRPDHGADKPNQLRRDHERVSLLAVKSCWIGEPAVFLIDLRLRGVVFTARRTTVVRSIEVLPPQFDNMVLGAEFDALITGWDELPPATG</sequence>
<dbReference type="RefSeq" id="WP_134565583.1">
    <property type="nucleotide sequence ID" value="NZ_SOFP01000020.1"/>
</dbReference>
<protein>
    <submittedName>
        <fullName evidence="1">Uncharacterized protein</fullName>
    </submittedName>
</protein>
<dbReference type="AlphaFoldDB" id="A0A4R8WVM9"/>
<accession>A0A4R8WVM9</accession>
<name>A0A4R8WVM9_9MICO</name>
<reference evidence="1 2" key="1">
    <citation type="submission" date="2019-03" db="EMBL/GenBank/DDBJ databases">
        <title>Genomics of glacier-inhabiting Cryobacterium strains.</title>
        <authorList>
            <person name="Liu Q."/>
            <person name="Xin Y.-H."/>
        </authorList>
    </citation>
    <scope>NUCLEOTIDE SEQUENCE [LARGE SCALE GENOMIC DNA]</scope>
    <source>
        <strain evidence="1 2">MDT1-3</strain>
    </source>
</reference>
<dbReference type="OrthoDB" id="4981792at2"/>
<evidence type="ECO:0000313" key="2">
    <source>
        <dbReference type="Proteomes" id="UP000298412"/>
    </source>
</evidence>
<comment type="caution">
    <text evidence="1">The sequence shown here is derived from an EMBL/GenBank/DDBJ whole genome shotgun (WGS) entry which is preliminary data.</text>
</comment>
<keyword evidence="2" id="KW-1185">Reference proteome</keyword>
<organism evidence="1 2">
    <name type="scientific">Cryobacterium algoritolerans</name>
    <dbReference type="NCBI Taxonomy" id="1259184"/>
    <lineage>
        <taxon>Bacteria</taxon>
        <taxon>Bacillati</taxon>
        <taxon>Actinomycetota</taxon>
        <taxon>Actinomycetes</taxon>
        <taxon>Micrococcales</taxon>
        <taxon>Microbacteriaceae</taxon>
        <taxon>Cryobacterium</taxon>
    </lineage>
</organism>
<evidence type="ECO:0000313" key="1">
    <source>
        <dbReference type="EMBL" id="TFC18610.1"/>
    </source>
</evidence>
<dbReference type="EMBL" id="SOFP01000020">
    <property type="protein sequence ID" value="TFC18610.1"/>
    <property type="molecule type" value="Genomic_DNA"/>
</dbReference>
<dbReference type="Proteomes" id="UP000298412">
    <property type="component" value="Unassembled WGS sequence"/>
</dbReference>
<proteinExistence type="predicted"/>